<dbReference type="EMBL" id="CAQQ02391867">
    <property type="status" value="NOT_ANNOTATED_CDS"/>
    <property type="molecule type" value="Genomic_DNA"/>
</dbReference>
<accession>T1GHY6</accession>
<keyword evidence="2" id="KW-1185">Reference proteome</keyword>
<reference evidence="1" key="2">
    <citation type="submission" date="2015-06" db="UniProtKB">
        <authorList>
            <consortium name="EnsemblMetazoa"/>
        </authorList>
    </citation>
    <scope>IDENTIFICATION</scope>
</reference>
<evidence type="ECO:0000313" key="2">
    <source>
        <dbReference type="Proteomes" id="UP000015102"/>
    </source>
</evidence>
<dbReference type="Proteomes" id="UP000015102">
    <property type="component" value="Unassembled WGS sequence"/>
</dbReference>
<dbReference type="EnsemblMetazoa" id="MESCA003051-RA">
    <property type="protein sequence ID" value="MESCA003051-PA"/>
    <property type="gene ID" value="MESCA003051"/>
</dbReference>
<evidence type="ECO:0000313" key="1">
    <source>
        <dbReference type="EnsemblMetazoa" id="MESCA003051-PA"/>
    </source>
</evidence>
<name>T1GHY6_MEGSC</name>
<organism evidence="1 2">
    <name type="scientific">Megaselia scalaris</name>
    <name type="common">Humpbacked fly</name>
    <name type="synonym">Phora scalaris</name>
    <dbReference type="NCBI Taxonomy" id="36166"/>
    <lineage>
        <taxon>Eukaryota</taxon>
        <taxon>Metazoa</taxon>
        <taxon>Ecdysozoa</taxon>
        <taxon>Arthropoda</taxon>
        <taxon>Hexapoda</taxon>
        <taxon>Insecta</taxon>
        <taxon>Pterygota</taxon>
        <taxon>Neoptera</taxon>
        <taxon>Endopterygota</taxon>
        <taxon>Diptera</taxon>
        <taxon>Brachycera</taxon>
        <taxon>Muscomorpha</taxon>
        <taxon>Platypezoidea</taxon>
        <taxon>Phoridae</taxon>
        <taxon>Megaseliini</taxon>
        <taxon>Megaselia</taxon>
    </lineage>
</organism>
<dbReference type="HOGENOM" id="CLU_2309180_0_0_1"/>
<reference evidence="2" key="1">
    <citation type="submission" date="2013-02" db="EMBL/GenBank/DDBJ databases">
        <authorList>
            <person name="Hughes D."/>
        </authorList>
    </citation>
    <scope>NUCLEOTIDE SEQUENCE</scope>
    <source>
        <strain>Durham</strain>
        <strain evidence="2">NC isolate 2 -- Noor lab</strain>
    </source>
</reference>
<protein>
    <submittedName>
        <fullName evidence="1">Uncharacterized protein</fullName>
    </submittedName>
</protein>
<proteinExistence type="predicted"/>
<sequence>MFVNTPPPGRQHFARYDSLDEKTKSGLFSKIIDGMPAATMFSKFKSGSTNIPQNPWDTNPICQQFEIGKQTASAGPEMVWKIHDAMKKSDGRYHNQTLRF</sequence>
<dbReference type="AlphaFoldDB" id="T1GHY6"/>